<dbReference type="InterPro" id="IPR027417">
    <property type="entry name" value="P-loop_NTPase"/>
</dbReference>
<evidence type="ECO:0000256" key="2">
    <source>
        <dbReference type="SAM" id="Phobius"/>
    </source>
</evidence>
<dbReference type="Proteomes" id="UP000193642">
    <property type="component" value="Unassembled WGS sequence"/>
</dbReference>
<feature type="compositionally biased region" description="Polar residues" evidence="1">
    <location>
        <begin position="348"/>
        <end position="360"/>
    </location>
</feature>
<feature type="compositionally biased region" description="Low complexity" evidence="1">
    <location>
        <begin position="84"/>
        <end position="99"/>
    </location>
</feature>
<feature type="compositionally biased region" description="Polar residues" evidence="1">
    <location>
        <begin position="106"/>
        <end position="122"/>
    </location>
</feature>
<name>A0A1Y2C5N1_9FUNG</name>
<protein>
    <submittedName>
        <fullName evidence="3">Uncharacterized protein</fullName>
    </submittedName>
</protein>
<dbReference type="OrthoDB" id="2155351at2759"/>
<keyword evidence="2" id="KW-0812">Transmembrane</keyword>
<feature type="region of interest" description="Disordered" evidence="1">
    <location>
        <begin position="67"/>
        <end position="122"/>
    </location>
</feature>
<gene>
    <name evidence="3" type="ORF">BCR33DRAFT_739349</name>
</gene>
<dbReference type="SUPFAM" id="SSF52540">
    <property type="entry name" value="P-loop containing nucleoside triphosphate hydrolases"/>
    <property type="match status" value="1"/>
</dbReference>
<keyword evidence="2" id="KW-1133">Transmembrane helix</keyword>
<sequence>MPTPTTPTQLTQLTQHKWLLISAATVVAVAASAIVLIQLTSSKKARTTRPKPLPQRRRLDIDIDFGELNNQSSDANNQQGLPQTTTTTTSSSTTLQTTSDTRRGSSHSPFSLKSDSAASSANPLAMPDMARQMTQTIEKASINLPASLAALDDPSQAPPVLNPVLVRAIVEKLLELPPAEAPTSAFSHSIAGVSGKPAVGSGATVSIRSSTSLPPFHAQIAHIVSELKSAKQRGRLVLIEGPPGLGKGTALRQYISDEGSQRPAIYLQLSHVLRKKHGASSLDEDEDDEEQSVTAFTETDTEMEGEEKVLMTVRRDAWIQAVKTSLGFVQPTTDDENDELAMPEQDSNENYSAPMTSNNSRHSSLLQRQLGTTRTTAPQSDVDMRAFHHISQALRLIAARCKAGPVMLIIDDIQLLFKERNALTDKYDGIPEVFDWLLRCEVEGILDVTFCSSEKSAVGAIKRLRGYDWAIKLHAVESVEDDVVISYLLNEVNPHIKEPARQFTEETAALFVATFDGSLLELDNYFRDTYSNVHTFITKRERSFLRRLQRHLPSRIRRSQQQPNQTSTRTSISSSTAVSDYLNSYTYQAPQLSTEEELRELFLDILMRGGVLPVAQLSLAKMSLVESLVERNILRWRDSRIRGREGRERRKVEGGYVEKAVRERMSAGSVAAGSAGSSPAPAGGKARARVLGDVKRDAWFGLSPAQQAMSAPNWGDDSAEDVAAEEEFGAESVVNAPAIEDDWSIGGANSGSLIGDEPGVVSDFNVSPTSYKSPPTTALELDNQWAGAATTSSGDGRITERMVKDMDAAEQLALFAMEDAELVWSNHLVRNVCESFVSGVQWEK</sequence>
<comment type="caution">
    <text evidence="3">The sequence shown here is derived from an EMBL/GenBank/DDBJ whole genome shotgun (WGS) entry which is preliminary data.</text>
</comment>
<feature type="compositionally biased region" description="Polar residues" evidence="1">
    <location>
        <begin position="68"/>
        <end position="83"/>
    </location>
</feature>
<feature type="compositionally biased region" description="Low complexity" evidence="1">
    <location>
        <begin position="566"/>
        <end position="575"/>
    </location>
</feature>
<evidence type="ECO:0000256" key="1">
    <source>
        <dbReference type="SAM" id="MobiDB-lite"/>
    </source>
</evidence>
<keyword evidence="2" id="KW-0472">Membrane</keyword>
<evidence type="ECO:0000313" key="3">
    <source>
        <dbReference type="EMBL" id="ORY42352.1"/>
    </source>
</evidence>
<organism evidence="3 4">
    <name type="scientific">Rhizoclosmatium globosum</name>
    <dbReference type="NCBI Taxonomy" id="329046"/>
    <lineage>
        <taxon>Eukaryota</taxon>
        <taxon>Fungi</taxon>
        <taxon>Fungi incertae sedis</taxon>
        <taxon>Chytridiomycota</taxon>
        <taxon>Chytridiomycota incertae sedis</taxon>
        <taxon>Chytridiomycetes</taxon>
        <taxon>Chytridiales</taxon>
        <taxon>Chytriomycetaceae</taxon>
        <taxon>Rhizoclosmatium</taxon>
    </lineage>
</organism>
<reference evidence="3 4" key="1">
    <citation type="submission" date="2016-07" db="EMBL/GenBank/DDBJ databases">
        <title>Pervasive Adenine N6-methylation of Active Genes in Fungi.</title>
        <authorList>
            <consortium name="DOE Joint Genome Institute"/>
            <person name="Mondo S.J."/>
            <person name="Dannebaum R.O."/>
            <person name="Kuo R.C."/>
            <person name="Labutti K."/>
            <person name="Haridas S."/>
            <person name="Kuo A."/>
            <person name="Salamov A."/>
            <person name="Ahrendt S.R."/>
            <person name="Lipzen A."/>
            <person name="Sullivan W."/>
            <person name="Andreopoulos W.B."/>
            <person name="Clum A."/>
            <person name="Lindquist E."/>
            <person name="Daum C."/>
            <person name="Ramamoorthy G.K."/>
            <person name="Gryganskyi A."/>
            <person name="Culley D."/>
            <person name="Magnuson J.K."/>
            <person name="James T.Y."/>
            <person name="O'Malley M.A."/>
            <person name="Stajich J.E."/>
            <person name="Spatafora J.W."/>
            <person name="Visel A."/>
            <person name="Grigoriev I.V."/>
        </authorList>
    </citation>
    <scope>NUCLEOTIDE SEQUENCE [LARGE SCALE GENOMIC DNA]</scope>
    <source>
        <strain evidence="3 4">JEL800</strain>
    </source>
</reference>
<feature type="transmembrane region" description="Helical" evidence="2">
    <location>
        <begin position="20"/>
        <end position="39"/>
    </location>
</feature>
<accession>A0A1Y2C5N1</accession>
<keyword evidence="4" id="KW-1185">Reference proteome</keyword>
<feature type="region of interest" description="Disordered" evidence="1">
    <location>
        <begin position="555"/>
        <end position="575"/>
    </location>
</feature>
<proteinExistence type="predicted"/>
<feature type="region of interest" description="Disordered" evidence="1">
    <location>
        <begin position="330"/>
        <end position="360"/>
    </location>
</feature>
<dbReference type="EMBL" id="MCGO01000029">
    <property type="protein sequence ID" value="ORY42352.1"/>
    <property type="molecule type" value="Genomic_DNA"/>
</dbReference>
<dbReference type="AlphaFoldDB" id="A0A1Y2C5N1"/>
<evidence type="ECO:0000313" key="4">
    <source>
        <dbReference type="Proteomes" id="UP000193642"/>
    </source>
</evidence>